<dbReference type="RefSeq" id="WP_264882722.1">
    <property type="nucleotide sequence ID" value="NZ_JAPDOB010000002.1"/>
</dbReference>
<dbReference type="EMBL" id="JAPDOB010000002">
    <property type="protein sequence ID" value="MCW3798060.1"/>
    <property type="molecule type" value="Genomic_DNA"/>
</dbReference>
<evidence type="ECO:0000313" key="3">
    <source>
        <dbReference type="Proteomes" id="UP001526246"/>
    </source>
</evidence>
<evidence type="ECO:0000259" key="1">
    <source>
        <dbReference type="SMART" id="SM00421"/>
    </source>
</evidence>
<keyword evidence="3" id="KW-1185">Reference proteome</keyword>
<accession>A0ABT3JG53</accession>
<organism evidence="2 3">
    <name type="scientific">Sphingomonas arvum</name>
    <dbReference type="NCBI Taxonomy" id="2992113"/>
    <lineage>
        <taxon>Bacteria</taxon>
        <taxon>Pseudomonadati</taxon>
        <taxon>Pseudomonadota</taxon>
        <taxon>Alphaproteobacteria</taxon>
        <taxon>Sphingomonadales</taxon>
        <taxon>Sphingomonadaceae</taxon>
        <taxon>Sphingomonas</taxon>
    </lineage>
</organism>
<dbReference type="Proteomes" id="UP001526246">
    <property type="component" value="Unassembled WGS sequence"/>
</dbReference>
<dbReference type="InterPro" id="IPR000792">
    <property type="entry name" value="Tscrpt_reg_LuxR_C"/>
</dbReference>
<dbReference type="SUPFAM" id="SSF46894">
    <property type="entry name" value="C-terminal effector domain of the bipartite response regulators"/>
    <property type="match status" value="1"/>
</dbReference>
<proteinExistence type="predicted"/>
<protein>
    <recommendedName>
        <fullName evidence="1">HTH luxR-type domain-containing protein</fullName>
    </recommendedName>
</protein>
<comment type="caution">
    <text evidence="2">The sequence shown here is derived from an EMBL/GenBank/DDBJ whole genome shotgun (WGS) entry which is preliminary data.</text>
</comment>
<dbReference type="InterPro" id="IPR016032">
    <property type="entry name" value="Sig_transdc_resp-reg_C-effctor"/>
</dbReference>
<dbReference type="SMART" id="SM00421">
    <property type="entry name" value="HTH_LUXR"/>
    <property type="match status" value="1"/>
</dbReference>
<reference evidence="2 3" key="1">
    <citation type="submission" date="2022-10" db="EMBL/GenBank/DDBJ databases">
        <title>Sphingomonas sp.</title>
        <authorList>
            <person name="Jin C."/>
        </authorList>
    </citation>
    <scope>NUCLEOTIDE SEQUENCE [LARGE SCALE GENOMIC DNA]</scope>
    <source>
        <strain evidence="2 3">BN140010</strain>
    </source>
</reference>
<gene>
    <name evidence="2" type="ORF">OMW55_09620</name>
</gene>
<name>A0ABT3JG53_9SPHN</name>
<dbReference type="InterPro" id="IPR036388">
    <property type="entry name" value="WH-like_DNA-bd_sf"/>
</dbReference>
<dbReference type="Gene3D" id="1.10.10.10">
    <property type="entry name" value="Winged helix-like DNA-binding domain superfamily/Winged helix DNA-binding domain"/>
    <property type="match status" value="1"/>
</dbReference>
<sequence>MEELLPLLYTGITSERAWQTALDIIAARFTGAAIYLGTFETGGACSMESHGIDPACAVLISGPLATFEANPLLRPMLSVPDKRAMLTAQMCGDRALVRSRVYEEALRPHGHRYTLGAVLDRSARQVSTIALTRPKGSGDFDGRDAATLDRLLPHLARAYALRRQFGAERTRNEHALGSFQQAGRATIVLSKTARILLLNAAARHLLAECDGLDERCGRLVLADRRSREAFQGKLGQVGTDGSSSAPRSLAIARPSGRAAYAASLAPLASSRGGVAVVLTVLDRAVMPTPTQERLHQLYGLTPSEAHLARQLCEHDLKQAADELCITLNTAKSHLKSIFDKVGVHRQAALVRQLTCDGMI</sequence>
<evidence type="ECO:0000313" key="2">
    <source>
        <dbReference type="EMBL" id="MCW3798060.1"/>
    </source>
</evidence>
<feature type="domain" description="HTH luxR-type" evidence="1">
    <location>
        <begin position="297"/>
        <end position="353"/>
    </location>
</feature>